<keyword evidence="3" id="KW-0518">Myosin</keyword>
<dbReference type="Proteomes" id="UP000289340">
    <property type="component" value="Chromosome 9"/>
</dbReference>
<keyword evidence="8" id="KW-1185">Reference proteome</keyword>
<organism evidence="7 8">
    <name type="scientific">Glycine soja</name>
    <name type="common">Wild soybean</name>
    <dbReference type="NCBI Taxonomy" id="3848"/>
    <lineage>
        <taxon>Eukaryota</taxon>
        <taxon>Viridiplantae</taxon>
        <taxon>Streptophyta</taxon>
        <taxon>Embryophyta</taxon>
        <taxon>Tracheophyta</taxon>
        <taxon>Spermatophyta</taxon>
        <taxon>Magnoliopsida</taxon>
        <taxon>eudicotyledons</taxon>
        <taxon>Gunneridae</taxon>
        <taxon>Pentapetalae</taxon>
        <taxon>rosids</taxon>
        <taxon>fabids</taxon>
        <taxon>Fabales</taxon>
        <taxon>Fabaceae</taxon>
        <taxon>Papilionoideae</taxon>
        <taxon>50 kb inversion clade</taxon>
        <taxon>NPAAA clade</taxon>
        <taxon>indigoferoid/millettioid clade</taxon>
        <taxon>Phaseoleae</taxon>
        <taxon>Glycine</taxon>
        <taxon>Glycine subgen. Soja</taxon>
    </lineage>
</organism>
<dbReference type="GO" id="GO:0016020">
    <property type="term" value="C:membrane"/>
    <property type="evidence" value="ECO:0007669"/>
    <property type="project" value="TreeGrafter"/>
</dbReference>
<dbReference type="InterPro" id="IPR027417">
    <property type="entry name" value="P-loop_NTPase"/>
</dbReference>
<keyword evidence="1" id="KW-0547">Nucleotide-binding</keyword>
<dbReference type="GO" id="GO:0000146">
    <property type="term" value="F:microfilament motor activity"/>
    <property type="evidence" value="ECO:0007669"/>
    <property type="project" value="TreeGrafter"/>
</dbReference>
<dbReference type="GO" id="GO:0005524">
    <property type="term" value="F:ATP binding"/>
    <property type="evidence" value="ECO:0007669"/>
    <property type="project" value="UniProtKB-KW"/>
</dbReference>
<dbReference type="GO" id="GO:0016459">
    <property type="term" value="C:myosin complex"/>
    <property type="evidence" value="ECO:0007669"/>
    <property type="project" value="UniProtKB-KW"/>
</dbReference>
<protein>
    <submittedName>
        <fullName evidence="7">Myosin-17</fullName>
    </submittedName>
</protein>
<evidence type="ECO:0000256" key="1">
    <source>
        <dbReference type="ARBA" id="ARBA00022741"/>
    </source>
</evidence>
<dbReference type="InterPro" id="IPR001609">
    <property type="entry name" value="Myosin_head_motor_dom-like"/>
</dbReference>
<dbReference type="GO" id="GO:0051015">
    <property type="term" value="F:actin filament binding"/>
    <property type="evidence" value="ECO:0007669"/>
    <property type="project" value="TreeGrafter"/>
</dbReference>
<dbReference type="PANTHER" id="PTHR13140">
    <property type="entry name" value="MYOSIN"/>
    <property type="match status" value="1"/>
</dbReference>
<keyword evidence="5" id="KW-0009">Actin-binding</keyword>
<keyword evidence="2" id="KW-0067">ATP-binding</keyword>
<keyword evidence="4" id="KW-0505">Motor protein</keyword>
<evidence type="ECO:0000259" key="6">
    <source>
        <dbReference type="Pfam" id="PF00063"/>
    </source>
</evidence>
<dbReference type="PANTHER" id="PTHR13140:SF772">
    <property type="entry name" value="MYOSIN-17"/>
    <property type="match status" value="1"/>
</dbReference>
<sequence length="142" mass="16738">MCLKQQPPQSTIPFRYQVIANISGFPKDDEAPPGGVDDMTKLSYLHETRVLHNLAARYEHNEIYVPKRILAINPFRRLPHLYDTHMMEQYYKGAAFESSNLNNRSYIKKPKKTLNEITKELCPVLRISTMYWDEQHIIPQYQ</sequence>
<evidence type="ECO:0000313" key="8">
    <source>
        <dbReference type="Proteomes" id="UP000289340"/>
    </source>
</evidence>
<evidence type="ECO:0000256" key="4">
    <source>
        <dbReference type="ARBA" id="ARBA00023175"/>
    </source>
</evidence>
<evidence type="ECO:0000256" key="3">
    <source>
        <dbReference type="ARBA" id="ARBA00023123"/>
    </source>
</evidence>
<comment type="caution">
    <text evidence="7">The sequence shown here is derived from an EMBL/GenBank/DDBJ whole genome shotgun (WGS) entry which is preliminary data.</text>
</comment>
<reference evidence="7 8" key="1">
    <citation type="submission" date="2018-09" db="EMBL/GenBank/DDBJ databases">
        <title>A high-quality reference genome of wild soybean provides a powerful tool to mine soybean genomes.</title>
        <authorList>
            <person name="Xie M."/>
            <person name="Chung C.Y.L."/>
            <person name="Li M.-W."/>
            <person name="Wong F.-L."/>
            <person name="Chan T.-F."/>
            <person name="Lam H.-M."/>
        </authorList>
    </citation>
    <scope>NUCLEOTIDE SEQUENCE [LARGE SCALE GENOMIC DNA]</scope>
    <source>
        <strain evidence="8">cv. W05</strain>
        <tissue evidence="7">Hypocotyl of etiolated seedlings</tissue>
    </source>
</reference>
<dbReference type="Pfam" id="PF00063">
    <property type="entry name" value="Myosin_head"/>
    <property type="match status" value="1"/>
</dbReference>
<feature type="domain" description="Myosin motor" evidence="6">
    <location>
        <begin position="36"/>
        <end position="92"/>
    </location>
</feature>
<evidence type="ECO:0000256" key="5">
    <source>
        <dbReference type="ARBA" id="ARBA00023203"/>
    </source>
</evidence>
<dbReference type="InterPro" id="IPR036961">
    <property type="entry name" value="Kinesin_motor_dom_sf"/>
</dbReference>
<evidence type="ECO:0000256" key="2">
    <source>
        <dbReference type="ARBA" id="ARBA00022840"/>
    </source>
</evidence>
<dbReference type="SUPFAM" id="SSF52540">
    <property type="entry name" value="P-loop containing nucleoside triphosphate hydrolases"/>
    <property type="match status" value="1"/>
</dbReference>
<accession>A0A445IXS7</accession>
<dbReference type="GO" id="GO:0005737">
    <property type="term" value="C:cytoplasm"/>
    <property type="evidence" value="ECO:0007669"/>
    <property type="project" value="TreeGrafter"/>
</dbReference>
<gene>
    <name evidence="7" type="ORF">D0Y65_023384</name>
</gene>
<name>A0A445IXS7_GLYSO</name>
<dbReference type="AlphaFoldDB" id="A0A445IXS7"/>
<evidence type="ECO:0000313" key="7">
    <source>
        <dbReference type="EMBL" id="RZB90955.1"/>
    </source>
</evidence>
<dbReference type="GO" id="GO:0007015">
    <property type="term" value="P:actin filament organization"/>
    <property type="evidence" value="ECO:0007669"/>
    <property type="project" value="TreeGrafter"/>
</dbReference>
<proteinExistence type="predicted"/>
<dbReference type="EMBL" id="QZWG01000009">
    <property type="protein sequence ID" value="RZB90955.1"/>
    <property type="molecule type" value="Genomic_DNA"/>
</dbReference>
<dbReference type="Gramene" id="XM_028392528.1">
    <property type="protein sequence ID" value="XP_028248329.1"/>
    <property type="gene ID" value="LOC114425588"/>
</dbReference>
<dbReference type="Gene3D" id="3.40.850.10">
    <property type="entry name" value="Kinesin motor domain"/>
    <property type="match status" value="1"/>
</dbReference>